<keyword evidence="2 5" id="KW-0812">Transmembrane</keyword>
<dbReference type="Pfam" id="PF03699">
    <property type="entry name" value="UPF0182"/>
    <property type="match status" value="1"/>
</dbReference>
<dbReference type="GO" id="GO:0005576">
    <property type="term" value="C:extracellular region"/>
    <property type="evidence" value="ECO:0007669"/>
    <property type="project" value="TreeGrafter"/>
</dbReference>
<evidence type="ECO:0000256" key="5">
    <source>
        <dbReference type="HAMAP-Rule" id="MF_01600"/>
    </source>
</evidence>
<keyword evidence="8" id="KW-1185">Reference proteome</keyword>
<dbReference type="EMBL" id="CP032416">
    <property type="protein sequence ID" value="AYD39056.1"/>
    <property type="molecule type" value="Genomic_DNA"/>
</dbReference>
<dbReference type="GO" id="GO:0005886">
    <property type="term" value="C:plasma membrane"/>
    <property type="evidence" value="ECO:0007669"/>
    <property type="project" value="UniProtKB-SubCell"/>
</dbReference>
<feature type="transmembrane region" description="Helical" evidence="5">
    <location>
        <begin position="98"/>
        <end position="120"/>
    </location>
</feature>
<feature type="transmembrane region" description="Helical" evidence="5">
    <location>
        <begin position="282"/>
        <end position="303"/>
    </location>
</feature>
<feature type="region of interest" description="Disordered" evidence="6">
    <location>
        <begin position="846"/>
        <end position="865"/>
    </location>
</feature>
<dbReference type="Proteomes" id="UP000266301">
    <property type="component" value="Chromosome"/>
</dbReference>
<dbReference type="AlphaFoldDB" id="A0A386H085"/>
<dbReference type="HAMAP" id="MF_01600">
    <property type="entry name" value="UPF0182"/>
    <property type="match status" value="1"/>
</dbReference>
<evidence type="ECO:0000313" key="8">
    <source>
        <dbReference type="Proteomes" id="UP000266301"/>
    </source>
</evidence>
<protein>
    <recommendedName>
        <fullName evidence="5">UPF0182 protein D4Z93_00075</fullName>
    </recommendedName>
</protein>
<dbReference type="PANTHER" id="PTHR39344">
    <property type="entry name" value="UPF0182 PROTEIN SLL1060"/>
    <property type="match status" value="1"/>
</dbReference>
<evidence type="ECO:0000256" key="3">
    <source>
        <dbReference type="ARBA" id="ARBA00022989"/>
    </source>
</evidence>
<evidence type="ECO:0000256" key="2">
    <source>
        <dbReference type="ARBA" id="ARBA00022692"/>
    </source>
</evidence>
<comment type="caution">
    <text evidence="5">Lacks conserved residue(s) required for the propagation of feature annotation.</text>
</comment>
<name>A0A386H085_9CLOT</name>
<evidence type="ECO:0000256" key="4">
    <source>
        <dbReference type="ARBA" id="ARBA00023136"/>
    </source>
</evidence>
<gene>
    <name evidence="7" type="ORF">D4Z93_00075</name>
</gene>
<comment type="similarity">
    <text evidence="5">Belongs to the UPF0182 family.</text>
</comment>
<feature type="transmembrane region" description="Helical" evidence="5">
    <location>
        <begin position="52"/>
        <end position="71"/>
    </location>
</feature>
<sequence length="908" mass="104482">MKFNKRLVIGSVVLLFLVFLLFINRISGFVINIEWYKKLGYLSVYFTKMIAVIKLMIPIFIVAFVAIWIYYKSLNMSIMKYRKVFEVKTKRETVRKRIFFIFDFLVSFIMAYIFSITYWYRILQFTHAVKFDISDPIFHINVSFYVFKLPLLQSLFGGFVSLLVVLVLITLFVYFTLVLTDKVKYSKGFKINPININSLHSGITKFAGKQLAIIASLLMLCVSVGYIFKCLNLVYSTRGVAFGASYTDIHVSLPFFIVISVTSIISSGVIFWSITKSKVKPIFVSIIAIIGLILLENITSLGVQNFIVKSNQKTLEQPYIKYDIDYTRKAFNINKTEVHPFEVKDNLTLKDIESNKDTINNIRINSVNQALEFYNQVQIIRYYYEFNDVDVDRYNIDGKFNQVFIAAREIDTQSVDPNTWQNKHLIYTHGYGIVMNKVNSVTSEGQPDFVIKDIPSQNSTDIKLKNPRIYFGEKTNDYAIVDTNMNEFDYPQGGNNQMNKYDGTAGIKMSFINKLLFAINQKDINFILSRDINSNSKILINRNIVDRAKKIAPFLKYDSNPYIVINNGKLCWILDAYTTSNVYPFSQPQDGVNYIRNSVKVVIDAENGDTNFYIVDKNDPIINSYSKIFPGLFKDTSGLSNDIKQHFKYPQDMFDIQCSVYGKYHMTDPGVFYNGEDLWQVSKNQKQVGGEKNTAESPYVVMKLPGQKSEEMILLQYFNMRNKDNMVALFGAKMDKGNYGKLVVYKFPPQKTIYSPYLFKQNLNQDTTISQQLSLWNKNGSQVQFGDTIIVPINDSLLYVEPMYLRANGKNSIPEVKRVIVSYGNKIVLAENIDSALKQLFNYSTDTDDQNDTDNNQATGNLDSNKQQYIKQAQDLYNKAVDAQKNGDWAKYGEYIKSLGQIIEFLNK</sequence>
<evidence type="ECO:0000256" key="1">
    <source>
        <dbReference type="ARBA" id="ARBA00022475"/>
    </source>
</evidence>
<dbReference type="RefSeq" id="WP_119969767.1">
    <property type="nucleotide sequence ID" value="NZ_CP032416.1"/>
</dbReference>
<comment type="subcellular location">
    <subcellularLocation>
        <location evidence="5">Cell membrane</location>
        <topology evidence="5">Multi-pass membrane protein</topology>
    </subcellularLocation>
</comment>
<evidence type="ECO:0000256" key="6">
    <source>
        <dbReference type="SAM" id="MobiDB-lite"/>
    </source>
</evidence>
<dbReference type="InterPro" id="IPR005372">
    <property type="entry name" value="UPF0182"/>
</dbReference>
<evidence type="ECO:0000313" key="7">
    <source>
        <dbReference type="EMBL" id="AYD39056.1"/>
    </source>
</evidence>
<feature type="transmembrane region" description="Helical" evidence="5">
    <location>
        <begin position="155"/>
        <end position="180"/>
    </location>
</feature>
<dbReference type="NCBIfam" id="NF000825">
    <property type="entry name" value="PRK00068.1"/>
    <property type="match status" value="1"/>
</dbReference>
<dbReference type="KEGG" id="cfer:D4Z93_00075"/>
<dbReference type="PANTHER" id="PTHR39344:SF1">
    <property type="entry name" value="UPF0182 PROTEIN SLL1060"/>
    <property type="match status" value="1"/>
</dbReference>
<reference evidence="7 8" key="1">
    <citation type="journal article" date="2019" name="Int. J. Syst. Evol. Microbiol.">
        <title>Clostridium fermenticellae sp. nov., isolated from the mud in a fermentation cellar for the production of the Chinese liquor, baijiu.</title>
        <authorList>
            <person name="Xu P.X."/>
            <person name="Chai L.J."/>
            <person name="Qiu T."/>
            <person name="Zhang X.J."/>
            <person name="Lu Z.M."/>
            <person name="Xiao C."/>
            <person name="Wang S.T."/>
            <person name="Shen C.H."/>
            <person name="Shi J.S."/>
            <person name="Xu Z.H."/>
        </authorList>
    </citation>
    <scope>NUCLEOTIDE SEQUENCE [LARGE SCALE GENOMIC DNA]</scope>
    <source>
        <strain evidence="7 8">JN500901</strain>
    </source>
</reference>
<keyword evidence="4 5" id="KW-0472">Membrane</keyword>
<proteinExistence type="inferred from homology"/>
<keyword evidence="1 5" id="KW-1003">Cell membrane</keyword>
<keyword evidence="3 5" id="KW-1133">Transmembrane helix</keyword>
<feature type="transmembrane region" description="Helical" evidence="5">
    <location>
        <begin position="211"/>
        <end position="235"/>
    </location>
</feature>
<feature type="transmembrane region" description="Helical" evidence="5">
    <location>
        <begin position="255"/>
        <end position="275"/>
    </location>
</feature>
<accession>A0A386H085</accession>
<organism evidence="7 8">
    <name type="scientific">Clostridium fermenticellae</name>
    <dbReference type="NCBI Taxonomy" id="2068654"/>
    <lineage>
        <taxon>Bacteria</taxon>
        <taxon>Bacillati</taxon>
        <taxon>Bacillota</taxon>
        <taxon>Clostridia</taxon>
        <taxon>Eubacteriales</taxon>
        <taxon>Clostridiaceae</taxon>
        <taxon>Clostridium</taxon>
    </lineage>
</organism>
<dbReference type="OrthoDB" id="9763654at2"/>